<sequence length="199" mass="21883">MADNLQRIGEIERKTRETNIRLRLDLDGNGTVEIETGVGFMDHMLTLFAVHGFFDLQVAAQGDIQVDDHHTVEDLGICLGRALKKALGDMAGICRYGHAYVPMDETLIRVCVDCSNRSYLHYDAPVPDQKVGSFDTSLTKEFLRALVLHAGLTLHVDLLHGENSHHIIEAVFKALGRAVSQAVSPLPRLSGQLSSKGIL</sequence>
<dbReference type="PANTHER" id="PTHR23133:SF2">
    <property type="entry name" value="IMIDAZOLEGLYCEROL-PHOSPHATE DEHYDRATASE"/>
    <property type="match status" value="1"/>
</dbReference>
<dbReference type="InterPro" id="IPR020568">
    <property type="entry name" value="Ribosomal_Su5_D2-typ_SF"/>
</dbReference>
<dbReference type="CDD" id="cd07914">
    <property type="entry name" value="IGPD"/>
    <property type="match status" value="1"/>
</dbReference>
<gene>
    <name evidence="6" type="ORF">MNBD_DELTA04-694</name>
</gene>
<reference evidence="6" key="1">
    <citation type="submission" date="2018-06" db="EMBL/GenBank/DDBJ databases">
        <authorList>
            <person name="Zhirakovskaya E."/>
        </authorList>
    </citation>
    <scope>NUCLEOTIDE SEQUENCE</scope>
</reference>
<dbReference type="Pfam" id="PF00475">
    <property type="entry name" value="IGPD"/>
    <property type="match status" value="1"/>
</dbReference>
<dbReference type="NCBIfam" id="NF002111">
    <property type="entry name" value="PRK00951.2-1"/>
    <property type="match status" value="1"/>
</dbReference>
<dbReference type="PROSITE" id="PS00955">
    <property type="entry name" value="IGP_DEHYDRATASE_2"/>
    <property type="match status" value="1"/>
</dbReference>
<evidence type="ECO:0000256" key="3">
    <source>
        <dbReference type="ARBA" id="ARBA00022605"/>
    </source>
</evidence>
<accession>A0A3B0UV43</accession>
<evidence type="ECO:0000256" key="5">
    <source>
        <dbReference type="ARBA" id="ARBA00023239"/>
    </source>
</evidence>
<dbReference type="GO" id="GO:0004424">
    <property type="term" value="F:imidazoleglycerol-phosphate dehydratase activity"/>
    <property type="evidence" value="ECO:0007669"/>
    <property type="project" value="InterPro"/>
</dbReference>
<evidence type="ECO:0000256" key="2">
    <source>
        <dbReference type="ARBA" id="ARBA00016664"/>
    </source>
</evidence>
<dbReference type="EMBL" id="UOEY01000010">
    <property type="protein sequence ID" value="VAW34861.1"/>
    <property type="molecule type" value="Genomic_DNA"/>
</dbReference>
<organism evidence="6">
    <name type="scientific">hydrothermal vent metagenome</name>
    <dbReference type="NCBI Taxonomy" id="652676"/>
    <lineage>
        <taxon>unclassified sequences</taxon>
        <taxon>metagenomes</taxon>
        <taxon>ecological metagenomes</taxon>
    </lineage>
</organism>
<protein>
    <recommendedName>
        <fullName evidence="2">Imidazoleglycerol-phosphate dehydratase</fullName>
    </recommendedName>
</protein>
<name>A0A3B0UV43_9ZZZZ</name>
<dbReference type="HAMAP" id="MF_00076">
    <property type="entry name" value="HisB"/>
    <property type="match status" value="1"/>
</dbReference>
<dbReference type="FunFam" id="3.30.230.40:FF:000003">
    <property type="entry name" value="Imidazoleglycerol-phosphate dehydratase HisB"/>
    <property type="match status" value="1"/>
</dbReference>
<comment type="pathway">
    <text evidence="1">Amino-acid biosynthesis; L-histidine biosynthesis; L-histidine from 5-phospho-alpha-D-ribose 1-diphosphate: step 6/9.</text>
</comment>
<evidence type="ECO:0000256" key="4">
    <source>
        <dbReference type="ARBA" id="ARBA00023102"/>
    </source>
</evidence>
<dbReference type="InterPro" id="IPR000807">
    <property type="entry name" value="ImidazoleglycerolP_deHydtase"/>
</dbReference>
<evidence type="ECO:0000313" key="6">
    <source>
        <dbReference type="EMBL" id="VAW34861.1"/>
    </source>
</evidence>
<dbReference type="InterPro" id="IPR038494">
    <property type="entry name" value="IGPD_sf"/>
</dbReference>
<dbReference type="NCBIfam" id="NF002114">
    <property type="entry name" value="PRK00951.2-4"/>
    <property type="match status" value="1"/>
</dbReference>
<dbReference type="GO" id="GO:0000105">
    <property type="term" value="P:L-histidine biosynthetic process"/>
    <property type="evidence" value="ECO:0007669"/>
    <property type="project" value="UniProtKB-UniPathway"/>
</dbReference>
<dbReference type="FunFam" id="3.30.230.40:FF:000001">
    <property type="entry name" value="Imidazoleglycerol-phosphate dehydratase HisB"/>
    <property type="match status" value="1"/>
</dbReference>
<dbReference type="PROSITE" id="PS00954">
    <property type="entry name" value="IGP_DEHYDRATASE_1"/>
    <property type="match status" value="1"/>
</dbReference>
<keyword evidence="3" id="KW-0028">Amino-acid biosynthesis</keyword>
<dbReference type="AlphaFoldDB" id="A0A3B0UV43"/>
<dbReference type="InterPro" id="IPR020565">
    <property type="entry name" value="ImidazoleglycerP_deHydtase_CS"/>
</dbReference>
<dbReference type="UniPathway" id="UPA00031">
    <property type="reaction ID" value="UER00011"/>
</dbReference>
<dbReference type="SUPFAM" id="SSF54211">
    <property type="entry name" value="Ribosomal protein S5 domain 2-like"/>
    <property type="match status" value="2"/>
</dbReference>
<dbReference type="Gene3D" id="3.30.230.40">
    <property type="entry name" value="Imidazole glycerol phosphate dehydratase, domain 1"/>
    <property type="match status" value="2"/>
</dbReference>
<dbReference type="PANTHER" id="PTHR23133">
    <property type="entry name" value="IMIDAZOLEGLYCEROL-PHOSPHATE DEHYDRATASE HIS7"/>
    <property type="match status" value="1"/>
</dbReference>
<proteinExistence type="inferred from homology"/>
<evidence type="ECO:0000256" key="1">
    <source>
        <dbReference type="ARBA" id="ARBA00005047"/>
    </source>
</evidence>
<keyword evidence="4" id="KW-0368">Histidine biosynthesis</keyword>
<keyword evidence="5 6" id="KW-0456">Lyase</keyword>